<feature type="non-terminal residue" evidence="1">
    <location>
        <position position="142"/>
    </location>
</feature>
<dbReference type="EMBL" id="MU807140">
    <property type="protein sequence ID" value="KAJ3831961.1"/>
    <property type="molecule type" value="Genomic_DNA"/>
</dbReference>
<protein>
    <submittedName>
        <fullName evidence="1">Uncharacterized protein</fullName>
    </submittedName>
</protein>
<keyword evidence="2" id="KW-1185">Reference proteome</keyword>
<evidence type="ECO:0000313" key="2">
    <source>
        <dbReference type="Proteomes" id="UP001163846"/>
    </source>
</evidence>
<organism evidence="1 2">
    <name type="scientific">Lentinula raphanica</name>
    <dbReference type="NCBI Taxonomy" id="153919"/>
    <lineage>
        <taxon>Eukaryota</taxon>
        <taxon>Fungi</taxon>
        <taxon>Dikarya</taxon>
        <taxon>Basidiomycota</taxon>
        <taxon>Agaricomycotina</taxon>
        <taxon>Agaricomycetes</taxon>
        <taxon>Agaricomycetidae</taxon>
        <taxon>Agaricales</taxon>
        <taxon>Marasmiineae</taxon>
        <taxon>Omphalotaceae</taxon>
        <taxon>Lentinula</taxon>
    </lineage>
</organism>
<sequence length="142" mass="16488">MARVCQERGDQQGLNFWEYVVLVVGILKQDGMSDEEDGEVPMTVGGMTRNHAIKKILVVHWRHPWFRDLFRIVDSAPAVEQVLFHRAGHSRIIQLPVNEVTYRAPPTGLPMSVFRPEYLENLYPIDRQDLEISNRDIPVYNF</sequence>
<dbReference type="AlphaFoldDB" id="A0AA38U499"/>
<name>A0AA38U499_9AGAR</name>
<gene>
    <name evidence="1" type="ORF">F5878DRAFT_500939</name>
</gene>
<proteinExistence type="predicted"/>
<evidence type="ECO:0000313" key="1">
    <source>
        <dbReference type="EMBL" id="KAJ3831961.1"/>
    </source>
</evidence>
<accession>A0AA38U499</accession>
<comment type="caution">
    <text evidence="1">The sequence shown here is derived from an EMBL/GenBank/DDBJ whole genome shotgun (WGS) entry which is preliminary data.</text>
</comment>
<reference evidence="1" key="1">
    <citation type="submission" date="2022-08" db="EMBL/GenBank/DDBJ databases">
        <authorList>
            <consortium name="DOE Joint Genome Institute"/>
            <person name="Min B."/>
            <person name="Riley R."/>
            <person name="Sierra-Patev S."/>
            <person name="Naranjo-Ortiz M."/>
            <person name="Looney B."/>
            <person name="Konkel Z."/>
            <person name="Slot J.C."/>
            <person name="Sakamoto Y."/>
            <person name="Steenwyk J.L."/>
            <person name="Rokas A."/>
            <person name="Carro J."/>
            <person name="Camarero S."/>
            <person name="Ferreira P."/>
            <person name="Molpeceres G."/>
            <person name="Ruiz-Duenas F.J."/>
            <person name="Serrano A."/>
            <person name="Henrissat B."/>
            <person name="Drula E."/>
            <person name="Hughes K.W."/>
            <person name="Mata J.L."/>
            <person name="Ishikawa N.K."/>
            <person name="Vargas-Isla R."/>
            <person name="Ushijima S."/>
            <person name="Smith C.A."/>
            <person name="Ahrendt S."/>
            <person name="Andreopoulos W."/>
            <person name="He G."/>
            <person name="Labutti K."/>
            <person name="Lipzen A."/>
            <person name="Ng V."/>
            <person name="Sandor L."/>
            <person name="Barry K."/>
            <person name="Martinez A.T."/>
            <person name="Xiao Y."/>
            <person name="Gibbons J.G."/>
            <person name="Terashima K."/>
            <person name="Hibbett D.S."/>
            <person name="Grigoriev I.V."/>
        </authorList>
    </citation>
    <scope>NUCLEOTIDE SEQUENCE</scope>
    <source>
        <strain evidence="1">TFB9207</strain>
    </source>
</reference>
<dbReference type="Proteomes" id="UP001163846">
    <property type="component" value="Unassembled WGS sequence"/>
</dbReference>